<keyword evidence="1" id="KW-1133">Transmembrane helix</keyword>
<dbReference type="PANTHER" id="PTHR33264">
    <property type="entry name" value="EXPRESSED PROTEIN"/>
    <property type="match status" value="1"/>
</dbReference>
<keyword evidence="3" id="KW-1185">Reference proteome</keyword>
<feature type="transmembrane region" description="Helical" evidence="1">
    <location>
        <begin position="6"/>
        <end position="33"/>
    </location>
</feature>
<dbReference type="PANTHER" id="PTHR33264:SF27">
    <property type="entry name" value="TRANSMEMBRANE PROTEIN"/>
    <property type="match status" value="1"/>
</dbReference>
<sequence>MEDCNTLVADCLVICCCSQCLILQIIVFVFLELPRKLIRKTKRYAKKKLLIGHRRRGRRRTEEGKVMIELEMVKGGVFGDDVRVVANSCNCMSMNLDLAQAGAAQYGVRYCCMQEVEKVLEELSRKGEFAFGSFWGRTSHESDTTLSSTALVPSSSAASAFLLANYERFDFLRYELVDMSSLISAASCY</sequence>
<gene>
    <name evidence="2" type="ORF">HRI_003665900</name>
</gene>
<keyword evidence="1" id="KW-0472">Membrane</keyword>
<dbReference type="Proteomes" id="UP001165190">
    <property type="component" value="Unassembled WGS sequence"/>
</dbReference>
<protein>
    <submittedName>
        <fullName evidence="2">Uncharacterized protein</fullName>
    </submittedName>
</protein>
<dbReference type="EMBL" id="BSYR01000035">
    <property type="protein sequence ID" value="GMI99966.1"/>
    <property type="molecule type" value="Genomic_DNA"/>
</dbReference>
<accession>A0A9W7MGS7</accession>
<keyword evidence="1" id="KW-0812">Transmembrane</keyword>
<organism evidence="2 3">
    <name type="scientific">Hibiscus trionum</name>
    <name type="common">Flower of an hour</name>
    <dbReference type="NCBI Taxonomy" id="183268"/>
    <lineage>
        <taxon>Eukaryota</taxon>
        <taxon>Viridiplantae</taxon>
        <taxon>Streptophyta</taxon>
        <taxon>Embryophyta</taxon>
        <taxon>Tracheophyta</taxon>
        <taxon>Spermatophyta</taxon>
        <taxon>Magnoliopsida</taxon>
        <taxon>eudicotyledons</taxon>
        <taxon>Gunneridae</taxon>
        <taxon>Pentapetalae</taxon>
        <taxon>rosids</taxon>
        <taxon>malvids</taxon>
        <taxon>Malvales</taxon>
        <taxon>Malvaceae</taxon>
        <taxon>Malvoideae</taxon>
        <taxon>Hibiscus</taxon>
    </lineage>
</organism>
<dbReference type="AlphaFoldDB" id="A0A9W7MGS7"/>
<evidence type="ECO:0000256" key="1">
    <source>
        <dbReference type="SAM" id="Phobius"/>
    </source>
</evidence>
<name>A0A9W7MGS7_HIBTR</name>
<comment type="caution">
    <text evidence="2">The sequence shown here is derived from an EMBL/GenBank/DDBJ whole genome shotgun (WGS) entry which is preliminary data.</text>
</comment>
<evidence type="ECO:0000313" key="2">
    <source>
        <dbReference type="EMBL" id="GMI99966.1"/>
    </source>
</evidence>
<dbReference type="OrthoDB" id="1914633at2759"/>
<reference evidence="2" key="1">
    <citation type="submission" date="2023-05" db="EMBL/GenBank/DDBJ databases">
        <title>Genome and transcriptome analyses reveal genes involved in the formation of fine ridges on petal epidermal cells in Hibiscus trionum.</title>
        <authorList>
            <person name="Koshimizu S."/>
            <person name="Masuda S."/>
            <person name="Ishii T."/>
            <person name="Shirasu K."/>
            <person name="Hoshino A."/>
            <person name="Arita M."/>
        </authorList>
    </citation>
    <scope>NUCLEOTIDE SEQUENCE</scope>
    <source>
        <strain evidence="2">Hamamatsu line</strain>
    </source>
</reference>
<evidence type="ECO:0000313" key="3">
    <source>
        <dbReference type="Proteomes" id="UP001165190"/>
    </source>
</evidence>
<proteinExistence type="predicted"/>